<evidence type="ECO:0000256" key="2">
    <source>
        <dbReference type="ARBA" id="ARBA00009667"/>
    </source>
</evidence>
<dbReference type="Pfam" id="PF00977">
    <property type="entry name" value="His_biosynth"/>
    <property type="match status" value="1"/>
</dbReference>
<keyword evidence="5 11" id="KW-0028">Amino-acid biosynthesis</keyword>
<dbReference type="STRING" id="945543.VIBR0546_16421"/>
<proteinExistence type="inferred from homology"/>
<dbReference type="AlphaFoldDB" id="E8M044"/>
<dbReference type="eggNOG" id="COG0107">
    <property type="taxonomic scope" value="Bacteria"/>
</dbReference>
<dbReference type="SUPFAM" id="SSF51366">
    <property type="entry name" value="Ribulose-phoshate binding barrel"/>
    <property type="match status" value="1"/>
</dbReference>
<dbReference type="PANTHER" id="PTHR21235:SF2">
    <property type="entry name" value="IMIDAZOLE GLYCEROL PHOSPHATE SYNTHASE HISHF"/>
    <property type="match status" value="1"/>
</dbReference>
<comment type="catalytic activity">
    <reaction evidence="10">
        <text>5-[(5-phospho-1-deoxy-D-ribulos-1-ylimino)methylamino]-1-(5-phospho-beta-D-ribosyl)imidazole-4-carboxamide + L-glutamine = D-erythro-1-(imidazol-4-yl)glycerol 3-phosphate + 5-amino-1-(5-phospho-beta-D-ribosyl)imidazole-4-carboxamide + L-glutamate + H(+)</text>
        <dbReference type="Rhea" id="RHEA:24793"/>
        <dbReference type="ChEBI" id="CHEBI:15378"/>
        <dbReference type="ChEBI" id="CHEBI:29985"/>
        <dbReference type="ChEBI" id="CHEBI:58278"/>
        <dbReference type="ChEBI" id="CHEBI:58359"/>
        <dbReference type="ChEBI" id="CHEBI:58475"/>
        <dbReference type="ChEBI" id="CHEBI:58525"/>
        <dbReference type="EC" id="4.3.2.10"/>
    </reaction>
</comment>
<keyword evidence="13" id="KW-1185">Reference proteome</keyword>
<dbReference type="GO" id="GO:0016829">
    <property type="term" value="F:lyase activity"/>
    <property type="evidence" value="ECO:0007669"/>
    <property type="project" value="UniProtKB-KW"/>
</dbReference>
<comment type="subunit">
    <text evidence="3">Heterodimer of HisH and HisF.</text>
</comment>
<evidence type="ECO:0000256" key="7">
    <source>
        <dbReference type="ARBA" id="ARBA00023239"/>
    </source>
</evidence>
<keyword evidence="7" id="KW-0456">Lyase</keyword>
<reference evidence="12 13" key="1">
    <citation type="journal article" date="2012" name="Int. J. Syst. Evol. Microbiol.">
        <title>Vibrio caribbeanicus sp. nov., isolated from the marine sponge Scleritoderma cyanea.</title>
        <authorList>
            <person name="Hoffmann M."/>
            <person name="Monday S.R."/>
            <person name="Allard M.W."/>
            <person name="Strain E.A."/>
            <person name="Whittaker P."/>
            <person name="Naum M."/>
            <person name="McCarthy P.J."/>
            <person name="Lopez J.V."/>
            <person name="Fischer M."/>
            <person name="Brown E.W."/>
        </authorList>
    </citation>
    <scope>NUCLEOTIDE SEQUENCE [LARGE SCALE GENOMIC DNA]</scope>
    <source>
        <strain evidence="12 13">LMG 20546</strain>
    </source>
</reference>
<dbReference type="InterPro" id="IPR011060">
    <property type="entry name" value="RibuloseP-bd_barrel"/>
</dbReference>
<dbReference type="GO" id="GO:0000107">
    <property type="term" value="F:imidazoleglycerol-phosphate synthase activity"/>
    <property type="evidence" value="ECO:0007669"/>
    <property type="project" value="InterPro"/>
</dbReference>
<name>E8M044_9VIBR</name>
<dbReference type="Proteomes" id="UP000004371">
    <property type="component" value="Unassembled WGS sequence"/>
</dbReference>
<dbReference type="InterPro" id="IPR006062">
    <property type="entry name" value="His_biosynth"/>
</dbReference>
<evidence type="ECO:0000256" key="5">
    <source>
        <dbReference type="ARBA" id="ARBA00022605"/>
    </source>
</evidence>
<dbReference type="InterPro" id="IPR050064">
    <property type="entry name" value="IGPS_HisA/HisF"/>
</dbReference>
<dbReference type="RefSeq" id="WP_006881455.1">
    <property type="nucleotide sequence ID" value="NZ_AEVS01000111.1"/>
</dbReference>
<evidence type="ECO:0000256" key="6">
    <source>
        <dbReference type="ARBA" id="ARBA00023102"/>
    </source>
</evidence>
<evidence type="ECO:0000256" key="1">
    <source>
        <dbReference type="ARBA" id="ARBA00005091"/>
    </source>
</evidence>
<dbReference type="EMBL" id="AEVS01000111">
    <property type="protein sequence ID" value="EGA63696.1"/>
    <property type="molecule type" value="Genomic_DNA"/>
</dbReference>
<gene>
    <name evidence="12" type="ORF">VIBR0546_16421</name>
</gene>
<evidence type="ECO:0000256" key="11">
    <source>
        <dbReference type="RuleBase" id="RU003657"/>
    </source>
</evidence>
<evidence type="ECO:0000256" key="4">
    <source>
        <dbReference type="ARBA" id="ARBA00012809"/>
    </source>
</evidence>
<evidence type="ECO:0000313" key="12">
    <source>
        <dbReference type="EMBL" id="EGA63696.1"/>
    </source>
</evidence>
<comment type="function">
    <text evidence="8">IGPS catalyzes the conversion of PRFAR and glutamine to IGP, AICAR and glutamate. The HisF subunit catalyzes the cyclization activity that produces IGP and AICAR from PRFAR using the ammonia provided by the HisH subunit.</text>
</comment>
<protein>
    <recommendedName>
        <fullName evidence="4">imidazole glycerol-phosphate synthase</fullName>
        <ecNumber evidence="4">4.3.2.10</ecNumber>
    </recommendedName>
    <alternativeName>
        <fullName evidence="9">IGP synthase cyclase subunit</fullName>
    </alternativeName>
</protein>
<evidence type="ECO:0000256" key="10">
    <source>
        <dbReference type="ARBA" id="ARBA00047838"/>
    </source>
</evidence>
<keyword evidence="6 11" id="KW-0368">Histidine biosynthesis</keyword>
<comment type="similarity">
    <text evidence="2 11">Belongs to the HisA/HisF family.</text>
</comment>
<dbReference type="PANTHER" id="PTHR21235">
    <property type="entry name" value="IMIDAZOLE GLYCEROL PHOSPHATE SYNTHASE SUBUNIT HISF/H IGP SYNTHASE SUBUNIT HISF/H"/>
    <property type="match status" value="1"/>
</dbReference>
<sequence length="252" mass="27945">MKHIRTIARIDVKNEYAIKGIHLEGLRKVGDPNKLAKKYYREGIDEIVFMDAVASYYDRNNLSNIIKSACEEVFIPITVGGGLRNINDIRNALDSGADKVAINTQAIREPEFIREASKIFGSQCIVASIVAKKIEKGRWEAYIENGREPTGVDVIDWVQELVVLGAGEIMVTSLDMEGTKKGFDIELYQAIQSSVKVPLIACGGMKTHQDAVELIKNCEVDALAMASVLHYELDSIASIKNELYNNGLDVRI</sequence>
<dbReference type="GO" id="GO:0000105">
    <property type="term" value="P:L-histidine biosynthetic process"/>
    <property type="evidence" value="ECO:0007669"/>
    <property type="project" value="UniProtKB-UniPathway"/>
</dbReference>
<dbReference type="UniPathway" id="UPA00031">
    <property type="reaction ID" value="UER00010"/>
</dbReference>
<comment type="caution">
    <text evidence="12">The sequence shown here is derived from an EMBL/GenBank/DDBJ whole genome shotgun (WGS) entry which is preliminary data.</text>
</comment>
<organism evidence="12 13">
    <name type="scientific">Vibrio brasiliensis LMG 20546</name>
    <dbReference type="NCBI Taxonomy" id="945543"/>
    <lineage>
        <taxon>Bacteria</taxon>
        <taxon>Pseudomonadati</taxon>
        <taxon>Pseudomonadota</taxon>
        <taxon>Gammaproteobacteria</taxon>
        <taxon>Vibrionales</taxon>
        <taxon>Vibrionaceae</taxon>
        <taxon>Vibrio</taxon>
        <taxon>Vibrio oreintalis group</taxon>
    </lineage>
</organism>
<dbReference type="InterPro" id="IPR013785">
    <property type="entry name" value="Aldolase_TIM"/>
</dbReference>
<dbReference type="OrthoDB" id="9781903at2"/>
<evidence type="ECO:0000256" key="3">
    <source>
        <dbReference type="ARBA" id="ARBA00011152"/>
    </source>
</evidence>
<evidence type="ECO:0000313" key="13">
    <source>
        <dbReference type="Proteomes" id="UP000004371"/>
    </source>
</evidence>
<comment type="pathway">
    <text evidence="1">Amino-acid biosynthesis; L-histidine biosynthesis; L-histidine from 5-phospho-alpha-D-ribose 1-diphosphate: step 5/9.</text>
</comment>
<evidence type="ECO:0000256" key="8">
    <source>
        <dbReference type="ARBA" id="ARBA00025475"/>
    </source>
</evidence>
<dbReference type="Gene3D" id="3.20.20.70">
    <property type="entry name" value="Aldolase class I"/>
    <property type="match status" value="1"/>
</dbReference>
<dbReference type="InterPro" id="IPR004651">
    <property type="entry name" value="HisF"/>
</dbReference>
<accession>E8M044</accession>
<dbReference type="CDD" id="cd04731">
    <property type="entry name" value="HisF"/>
    <property type="match status" value="1"/>
</dbReference>
<dbReference type="EC" id="4.3.2.10" evidence="4"/>
<evidence type="ECO:0000256" key="9">
    <source>
        <dbReference type="ARBA" id="ARBA00030264"/>
    </source>
</evidence>